<keyword evidence="3" id="KW-1185">Reference proteome</keyword>
<feature type="compositionally biased region" description="Gly residues" evidence="1">
    <location>
        <begin position="586"/>
        <end position="595"/>
    </location>
</feature>
<organism evidence="2 3">
    <name type="scientific">Pleodorina starrii</name>
    <dbReference type="NCBI Taxonomy" id="330485"/>
    <lineage>
        <taxon>Eukaryota</taxon>
        <taxon>Viridiplantae</taxon>
        <taxon>Chlorophyta</taxon>
        <taxon>core chlorophytes</taxon>
        <taxon>Chlorophyceae</taxon>
        <taxon>CS clade</taxon>
        <taxon>Chlamydomonadales</taxon>
        <taxon>Volvocaceae</taxon>
        <taxon>Pleodorina</taxon>
    </lineage>
</organism>
<dbReference type="SUPFAM" id="SSF109604">
    <property type="entry name" value="HD-domain/PDEase-like"/>
    <property type="match status" value="1"/>
</dbReference>
<evidence type="ECO:0000313" key="2">
    <source>
        <dbReference type="EMBL" id="GLC50633.1"/>
    </source>
</evidence>
<feature type="compositionally biased region" description="Gly residues" evidence="1">
    <location>
        <begin position="1098"/>
        <end position="1113"/>
    </location>
</feature>
<feature type="compositionally biased region" description="Low complexity" evidence="1">
    <location>
        <begin position="266"/>
        <end position="293"/>
    </location>
</feature>
<feature type="compositionally biased region" description="Low complexity" evidence="1">
    <location>
        <begin position="862"/>
        <end position="875"/>
    </location>
</feature>
<feature type="compositionally biased region" description="Pro residues" evidence="1">
    <location>
        <begin position="544"/>
        <end position="554"/>
    </location>
</feature>
<feature type="compositionally biased region" description="Low complexity" evidence="1">
    <location>
        <begin position="108"/>
        <end position="125"/>
    </location>
</feature>
<dbReference type="EMBL" id="BRXU01000003">
    <property type="protein sequence ID" value="GLC50633.1"/>
    <property type="molecule type" value="Genomic_DNA"/>
</dbReference>
<feature type="compositionally biased region" description="Low complexity" evidence="1">
    <location>
        <begin position="709"/>
        <end position="720"/>
    </location>
</feature>
<feature type="compositionally biased region" description="Low complexity" evidence="1">
    <location>
        <begin position="188"/>
        <end position="198"/>
    </location>
</feature>
<feature type="compositionally biased region" description="Gly residues" evidence="1">
    <location>
        <begin position="823"/>
        <end position="832"/>
    </location>
</feature>
<feature type="compositionally biased region" description="Low complexity" evidence="1">
    <location>
        <begin position="450"/>
        <end position="484"/>
    </location>
</feature>
<protein>
    <submittedName>
        <fullName evidence="2">Uncharacterized protein</fullName>
    </submittedName>
</protein>
<comment type="caution">
    <text evidence="2">The sequence shown here is derived from an EMBL/GenBank/DDBJ whole genome shotgun (WGS) entry which is preliminary data.</text>
</comment>
<feature type="compositionally biased region" description="Gly residues" evidence="1">
    <location>
        <begin position="156"/>
        <end position="166"/>
    </location>
</feature>
<proteinExistence type="predicted"/>
<name>A0A9W6BF79_9CHLO</name>
<dbReference type="Gene3D" id="1.10.1300.10">
    <property type="entry name" value="3'5'-cyclic nucleotide phosphodiesterase, catalytic domain"/>
    <property type="match status" value="1"/>
</dbReference>
<accession>A0A9W6BF79</accession>
<feature type="region of interest" description="Disordered" evidence="1">
    <location>
        <begin position="1004"/>
        <end position="1049"/>
    </location>
</feature>
<dbReference type="Proteomes" id="UP001165080">
    <property type="component" value="Unassembled WGS sequence"/>
</dbReference>
<gene>
    <name evidence="2" type="primary">PLEST005998</name>
    <name evidence="2" type="ORF">PLESTB_000401500</name>
</gene>
<feature type="compositionally biased region" description="Pro residues" evidence="1">
    <location>
        <begin position="510"/>
        <end position="523"/>
    </location>
</feature>
<evidence type="ECO:0000256" key="1">
    <source>
        <dbReference type="SAM" id="MobiDB-lite"/>
    </source>
</evidence>
<feature type="region of interest" description="Disordered" evidence="1">
    <location>
        <begin position="1086"/>
        <end position="1114"/>
    </location>
</feature>
<feature type="compositionally biased region" description="Low complexity" evidence="1">
    <location>
        <begin position="381"/>
        <end position="412"/>
    </location>
</feature>
<feature type="compositionally biased region" description="Gly residues" evidence="1">
    <location>
        <begin position="721"/>
        <end position="732"/>
    </location>
</feature>
<feature type="compositionally biased region" description="Gly residues" evidence="1">
    <location>
        <begin position="1015"/>
        <end position="1024"/>
    </location>
</feature>
<feature type="compositionally biased region" description="Gly residues" evidence="1">
    <location>
        <begin position="126"/>
        <end position="137"/>
    </location>
</feature>
<dbReference type="InterPro" id="IPR036971">
    <property type="entry name" value="PDEase_catalytic_dom_sf"/>
</dbReference>
<dbReference type="GO" id="GO:0007165">
    <property type="term" value="P:signal transduction"/>
    <property type="evidence" value="ECO:0007669"/>
    <property type="project" value="InterPro"/>
</dbReference>
<feature type="compositionally biased region" description="Low complexity" evidence="1">
    <location>
        <begin position="225"/>
        <end position="241"/>
    </location>
</feature>
<feature type="region of interest" description="Disordered" evidence="1">
    <location>
        <begin position="83"/>
        <end position="167"/>
    </location>
</feature>
<feature type="region of interest" description="Disordered" evidence="1">
    <location>
        <begin position="823"/>
        <end position="886"/>
    </location>
</feature>
<feature type="compositionally biased region" description="Gly residues" evidence="1">
    <location>
        <begin position="653"/>
        <end position="666"/>
    </location>
</feature>
<dbReference type="GO" id="GO:0004114">
    <property type="term" value="F:3',5'-cyclic-nucleotide phosphodiesterase activity"/>
    <property type="evidence" value="ECO:0007669"/>
    <property type="project" value="InterPro"/>
</dbReference>
<feature type="compositionally biased region" description="Low complexity" evidence="1">
    <location>
        <begin position="323"/>
        <end position="347"/>
    </location>
</feature>
<feature type="compositionally biased region" description="Basic and acidic residues" evidence="1">
    <location>
        <begin position="528"/>
        <end position="543"/>
    </location>
</feature>
<feature type="compositionally biased region" description="Low complexity" evidence="1">
    <location>
        <begin position="427"/>
        <end position="439"/>
    </location>
</feature>
<feature type="compositionally biased region" description="Low complexity" evidence="1">
    <location>
        <begin position="360"/>
        <end position="370"/>
    </location>
</feature>
<feature type="region of interest" description="Disordered" evidence="1">
    <location>
        <begin position="188"/>
        <end position="212"/>
    </location>
</feature>
<feature type="region of interest" description="Disordered" evidence="1">
    <location>
        <begin position="224"/>
        <end position="746"/>
    </location>
</feature>
<reference evidence="2 3" key="1">
    <citation type="journal article" date="2023" name="Commun. Biol.">
        <title>Reorganization of the ancestral sex-determining regions during the evolution of trioecy in Pleodorina starrii.</title>
        <authorList>
            <person name="Takahashi K."/>
            <person name="Suzuki S."/>
            <person name="Kawai-Toyooka H."/>
            <person name="Yamamoto K."/>
            <person name="Hamaji T."/>
            <person name="Ootsuki R."/>
            <person name="Yamaguchi H."/>
            <person name="Kawachi M."/>
            <person name="Higashiyama T."/>
            <person name="Nozaki H."/>
        </authorList>
    </citation>
    <scope>NUCLEOTIDE SEQUENCE [LARGE SCALE GENOMIC DNA]</scope>
    <source>
        <strain evidence="2 3">NIES-4479</strain>
    </source>
</reference>
<evidence type="ECO:0000313" key="3">
    <source>
        <dbReference type="Proteomes" id="UP001165080"/>
    </source>
</evidence>
<feature type="compositionally biased region" description="Basic residues" evidence="1">
    <location>
        <begin position="413"/>
        <end position="426"/>
    </location>
</feature>
<sequence length="1538" mass="155638">MQHYRQEHLVYIGQQSEFGRVGGAGYDQQEVGPQADPLLRASLSSVRALRGSTAALGGRDLPNDNDLYERDALGCDFRERVRGAAEPPTQGFMAREPGTNPDGAYPDSGNRSSRCASSSGSSTSSGGRGTEDGGSGRGARPDGSRGTAESGLSSSRGGGGGGGGVLRGYAAANLEGLLEAAVADEEGPGPAAALAGLVHGTPVPQGTADAYPTQQQLLGFHREALQQQQHPQQLRRLQQEPYRQEDRVQHRAGAQQPPYDLWNDYGSRSQGSGQPPQPQPQRQQQHRLPSQQPLWRYAAGSPPPADGPRPGYDYWEQGSSAEQDQGQDQLQRGGFGAEPAAAAALPPHQTDTWPQPAEDQQQQQRWWGQQCAEGRWERPQPQHQEQQLQQLLPGQEQQRLQQQQPSQTARLQQHLHHHSQQHHHHQQLQLLSQQQQQEEQALEEQHRQQQQEWQYRQQVMQQHQQQQVHQGRAANTGAMRGAAAVSGAPHESPGLLARVLAAGRGRGSSTPPPQQQQPEPALPTQPRQHPDPDPPQADADREPQPQPQPQPRPQSRPSQPQLHCPQPAPVPLSSLRGPREGPAVQGRGGSQGGGAPAPTAGEFRPLPTQPQVAAPPPHSPEAQAPIAARGTQSYSGGSSAADPRVSFDSSVNRGGGGGGGSGGGGRHAPALVRVTAHTPDIADRPPAHPAPLSASTSVYGEYDGGGGASAAASAATRGGVYDPGGGRGGAGTYSGDIPTELPLRDRDGGEYGGAAIGVSYHLDTAPLSTGLGGVVRFSERQSAAGGGGAGAALRSGYGHLSGGGGGGGGGGALQSGYGHLSGGGGGGGGGGAQPAAHPAAAAPPPRPPLLHSAESLSGGGVSSPRRAGSRSPSGAMPAPGATSMRGAPAAVASGVGYAPRLGAAAPTGSGGGGSGGEQLAAAAAAAAAPARRPSSYDTASGIGGDECGVGGRRGYGGGSGGASAGATRAVLSTVGGTRGGGIGGAEAEPLPHSQQRDSIIAGDGVASAADRRGGGDGSGGGGGSAAARQRRSSAAELRQSLPPPPPPPPPLLLLLLRRLDLPAADLTRESLSELVAAMVEARRLTPALQAPPSARAGGDSGGGGGGGGEGGDGTAAVAQAASLRAWLRTALASYGGGGGGGGGGPAMHSAPRACLAAHSAWYLISATRAARLMPPLAQLAALLGSLLASAGHPGGGLLDEHLRDSLEHPLALRHAAHPRHPLRAHHCEVAATLLAAAATTTATATAAATAAVGPPPPPLAGFSRAQLLTLRRMVCDAIMATAPGELPRIAAAVTAAVRSSRGGRQEGVRQAPAPVTGDPGCTAGVACDAGFFAEVEVEAVEDPAVVAALLGGEGAEGEVFEQEEGYAALVVRLLVHVAVNLGHSMRPWALCRAMSDAAAEERDSGRRLGRQLLPLRSPGAAEEEDAATHPGVAGAAAAAAAAGAVAEAGLDVRQQALRELDLIRGSARPALRLLVFAMGGPREGEAEAAAGAVGVGVGGGAAGRGLAEGERVLGPGALRALFENLDQNELMWSLLSRE</sequence>